<evidence type="ECO:0000256" key="1">
    <source>
        <dbReference type="SAM" id="MobiDB-lite"/>
    </source>
</evidence>
<organism evidence="2 3">
    <name type="scientific">Eumeta variegata</name>
    <name type="common">Bagworm moth</name>
    <name type="synonym">Eumeta japonica</name>
    <dbReference type="NCBI Taxonomy" id="151549"/>
    <lineage>
        <taxon>Eukaryota</taxon>
        <taxon>Metazoa</taxon>
        <taxon>Ecdysozoa</taxon>
        <taxon>Arthropoda</taxon>
        <taxon>Hexapoda</taxon>
        <taxon>Insecta</taxon>
        <taxon>Pterygota</taxon>
        <taxon>Neoptera</taxon>
        <taxon>Endopterygota</taxon>
        <taxon>Lepidoptera</taxon>
        <taxon>Glossata</taxon>
        <taxon>Ditrysia</taxon>
        <taxon>Tineoidea</taxon>
        <taxon>Psychidae</taxon>
        <taxon>Oiketicinae</taxon>
        <taxon>Eumeta</taxon>
    </lineage>
</organism>
<dbReference type="AlphaFoldDB" id="A0A4C1UQ50"/>
<accession>A0A4C1UQ50</accession>
<protein>
    <submittedName>
        <fullName evidence="2">Uncharacterized protein</fullName>
    </submittedName>
</protein>
<comment type="caution">
    <text evidence="2">The sequence shown here is derived from an EMBL/GenBank/DDBJ whole genome shotgun (WGS) entry which is preliminary data.</text>
</comment>
<evidence type="ECO:0000313" key="2">
    <source>
        <dbReference type="EMBL" id="GBP28568.1"/>
    </source>
</evidence>
<dbReference type="Proteomes" id="UP000299102">
    <property type="component" value="Unassembled WGS sequence"/>
</dbReference>
<dbReference type="EMBL" id="BGZK01000208">
    <property type="protein sequence ID" value="GBP28568.1"/>
    <property type="molecule type" value="Genomic_DNA"/>
</dbReference>
<reference evidence="2 3" key="1">
    <citation type="journal article" date="2019" name="Commun. Biol.">
        <title>The bagworm genome reveals a unique fibroin gene that provides high tensile strength.</title>
        <authorList>
            <person name="Kono N."/>
            <person name="Nakamura H."/>
            <person name="Ohtoshi R."/>
            <person name="Tomita M."/>
            <person name="Numata K."/>
            <person name="Arakawa K."/>
        </authorList>
    </citation>
    <scope>NUCLEOTIDE SEQUENCE [LARGE SCALE GENOMIC DNA]</scope>
</reference>
<sequence>MTTRGIRHAPPPARTARPPSRQLKRYGPSLKDAKIICGRFLAAANWRAFVLFVSQKIEIGGRPQYLGQQIAQINVRMKHENMGVIEKYSYKDESGKVLAISTSSGSALFHHSGDLLLPRWENGVWWVAGVDHRPLFRWGKRFIAADKTYKFLIGSTTASQSTG</sequence>
<name>A0A4C1UQ50_EUMVA</name>
<gene>
    <name evidence="2" type="ORF">EVAR_23033_1</name>
</gene>
<proteinExistence type="predicted"/>
<keyword evidence="3" id="KW-1185">Reference proteome</keyword>
<evidence type="ECO:0000313" key="3">
    <source>
        <dbReference type="Proteomes" id="UP000299102"/>
    </source>
</evidence>
<feature type="region of interest" description="Disordered" evidence="1">
    <location>
        <begin position="1"/>
        <end position="25"/>
    </location>
</feature>